<organism evidence="4 5">
    <name type="scientific">Albidovulum aquaemixtae</name>
    <dbReference type="NCBI Taxonomy" id="1542388"/>
    <lineage>
        <taxon>Bacteria</taxon>
        <taxon>Pseudomonadati</taxon>
        <taxon>Pseudomonadota</taxon>
        <taxon>Alphaproteobacteria</taxon>
        <taxon>Rhodobacterales</taxon>
        <taxon>Paracoccaceae</taxon>
        <taxon>Albidovulum</taxon>
    </lineage>
</organism>
<dbReference type="SUPFAM" id="SSF55729">
    <property type="entry name" value="Acyl-CoA N-acyltransferases (Nat)"/>
    <property type="match status" value="1"/>
</dbReference>
<keyword evidence="1" id="KW-0808">Transferase</keyword>
<sequence length="185" mass="20499">MLDTHFNNAAALQLRRATPLDREELDRLRRLSLERLLSPMLSAAQQRTMIAHSPFDPRLVGDGTYFVVEIGGRIVASGGWSRRVALFRRHGEEEPEDRFLDPAKDAAAVRAMYTHPDFARRGLGSILLAAGEAAARLAGFKRAELIATPAGRKLYLARGWREIDRVLVGPRGAASIEASLMEKLL</sequence>
<dbReference type="EMBL" id="OMOQ01000001">
    <property type="protein sequence ID" value="SPH16548.1"/>
    <property type="molecule type" value="Genomic_DNA"/>
</dbReference>
<dbReference type="PANTHER" id="PTHR43877:SF1">
    <property type="entry name" value="ACETYLTRANSFERASE"/>
    <property type="match status" value="1"/>
</dbReference>
<dbReference type="OrthoDB" id="118465at2"/>
<keyword evidence="2" id="KW-0012">Acyltransferase</keyword>
<name>A0A2R8B1S3_9RHOB</name>
<dbReference type="InterPro" id="IPR050832">
    <property type="entry name" value="Bact_Acetyltransf"/>
</dbReference>
<accession>A0A2R8B1S3</accession>
<dbReference type="PANTHER" id="PTHR43877">
    <property type="entry name" value="AMINOALKYLPHOSPHONATE N-ACETYLTRANSFERASE-RELATED-RELATED"/>
    <property type="match status" value="1"/>
</dbReference>
<dbReference type="AlphaFoldDB" id="A0A2R8B1S3"/>
<feature type="domain" description="N-acetyltransferase" evidence="3">
    <location>
        <begin position="12"/>
        <end position="185"/>
    </location>
</feature>
<dbReference type="Proteomes" id="UP000244924">
    <property type="component" value="Unassembled WGS sequence"/>
</dbReference>
<dbReference type="Pfam" id="PF00583">
    <property type="entry name" value="Acetyltransf_1"/>
    <property type="match status" value="1"/>
</dbReference>
<dbReference type="Gene3D" id="3.40.630.30">
    <property type="match status" value="1"/>
</dbReference>
<gene>
    <name evidence="4" type="ORF">DEA8626_00058</name>
</gene>
<keyword evidence="5" id="KW-1185">Reference proteome</keyword>
<dbReference type="PROSITE" id="PS51186">
    <property type="entry name" value="GNAT"/>
    <property type="match status" value="1"/>
</dbReference>
<protein>
    <recommendedName>
        <fullName evidence="3">N-acetyltransferase domain-containing protein</fullName>
    </recommendedName>
</protein>
<reference evidence="4 5" key="1">
    <citation type="submission" date="2018-03" db="EMBL/GenBank/DDBJ databases">
        <authorList>
            <person name="Keele B.F."/>
        </authorList>
    </citation>
    <scope>NUCLEOTIDE SEQUENCE [LARGE SCALE GENOMIC DNA]</scope>
    <source>
        <strain evidence="4 5">CECT 8626</strain>
    </source>
</reference>
<evidence type="ECO:0000313" key="5">
    <source>
        <dbReference type="Proteomes" id="UP000244924"/>
    </source>
</evidence>
<evidence type="ECO:0000256" key="1">
    <source>
        <dbReference type="ARBA" id="ARBA00022679"/>
    </source>
</evidence>
<evidence type="ECO:0000313" key="4">
    <source>
        <dbReference type="EMBL" id="SPH16548.1"/>
    </source>
</evidence>
<dbReference type="RefSeq" id="WP_108851088.1">
    <property type="nucleotide sequence ID" value="NZ_OMOQ01000001.1"/>
</dbReference>
<dbReference type="GO" id="GO:0016747">
    <property type="term" value="F:acyltransferase activity, transferring groups other than amino-acyl groups"/>
    <property type="evidence" value="ECO:0007669"/>
    <property type="project" value="InterPro"/>
</dbReference>
<evidence type="ECO:0000259" key="3">
    <source>
        <dbReference type="PROSITE" id="PS51186"/>
    </source>
</evidence>
<dbReference type="InterPro" id="IPR016181">
    <property type="entry name" value="Acyl_CoA_acyltransferase"/>
</dbReference>
<evidence type="ECO:0000256" key="2">
    <source>
        <dbReference type="ARBA" id="ARBA00023315"/>
    </source>
</evidence>
<dbReference type="InterPro" id="IPR000182">
    <property type="entry name" value="GNAT_dom"/>
</dbReference>
<proteinExistence type="predicted"/>